<feature type="domain" description="DUF4440" evidence="2">
    <location>
        <begin position="31"/>
        <end position="140"/>
    </location>
</feature>
<keyword evidence="4" id="KW-1185">Reference proteome</keyword>
<gene>
    <name evidence="3" type="ORF">AQ619_12100</name>
</gene>
<reference evidence="3 4" key="1">
    <citation type="submission" date="2015-10" db="EMBL/GenBank/DDBJ databases">
        <title>Conservation of the essential genome among Caulobacter and Brevundimonas species.</title>
        <authorList>
            <person name="Scott D."/>
            <person name="Ely B."/>
        </authorList>
    </citation>
    <scope>NUCLEOTIDE SEQUENCE [LARGE SCALE GENOMIC DNA]</scope>
    <source>
        <strain evidence="3 4">CB4</strain>
    </source>
</reference>
<dbReference type="AlphaFoldDB" id="A0A0P0P172"/>
<dbReference type="Pfam" id="PF14534">
    <property type="entry name" value="DUF4440"/>
    <property type="match status" value="1"/>
</dbReference>
<dbReference type="KEGG" id="chq:AQ619_12100"/>
<evidence type="ECO:0000313" key="4">
    <source>
        <dbReference type="Proteomes" id="UP000056905"/>
    </source>
</evidence>
<proteinExistence type="predicted"/>
<sequence length="146" mass="15945">MRRLLLTLALLAAPTFAWAVESSPQQRAVEAVMADSAKGWNAGDVVRFMAAYSEAPETSFVTEEGLVRGKAAMIARYNAKYNLADPAKRGVLSFQSVDFRLLDAAHALYIGQWSLTYPDGKSAKGYTSLVMALEKDGWRIVADHSS</sequence>
<dbReference type="InterPro" id="IPR027843">
    <property type="entry name" value="DUF4440"/>
</dbReference>
<accession>A0A0P0P172</accession>
<name>A0A0P0P172_9CAUL</name>
<dbReference type="Gene3D" id="3.10.450.50">
    <property type="match status" value="1"/>
</dbReference>
<keyword evidence="1" id="KW-0732">Signal</keyword>
<feature type="chain" id="PRO_5006052646" evidence="1">
    <location>
        <begin position="20"/>
        <end position="146"/>
    </location>
</feature>
<dbReference type="OrthoDB" id="120856at2"/>
<evidence type="ECO:0000313" key="3">
    <source>
        <dbReference type="EMBL" id="ALL14022.1"/>
    </source>
</evidence>
<evidence type="ECO:0000259" key="2">
    <source>
        <dbReference type="Pfam" id="PF14534"/>
    </source>
</evidence>
<organism evidence="3 4">
    <name type="scientific">Caulobacter henricii</name>
    <dbReference type="NCBI Taxonomy" id="69395"/>
    <lineage>
        <taxon>Bacteria</taxon>
        <taxon>Pseudomonadati</taxon>
        <taxon>Pseudomonadota</taxon>
        <taxon>Alphaproteobacteria</taxon>
        <taxon>Caulobacterales</taxon>
        <taxon>Caulobacteraceae</taxon>
        <taxon>Caulobacter</taxon>
    </lineage>
</organism>
<dbReference type="InterPro" id="IPR032710">
    <property type="entry name" value="NTF2-like_dom_sf"/>
</dbReference>
<dbReference type="RefSeq" id="WP_062147825.1">
    <property type="nucleotide sequence ID" value="NZ_CP013002.1"/>
</dbReference>
<dbReference type="STRING" id="69395.AQ619_12100"/>
<dbReference type="SUPFAM" id="SSF54427">
    <property type="entry name" value="NTF2-like"/>
    <property type="match status" value="1"/>
</dbReference>
<evidence type="ECO:0000256" key="1">
    <source>
        <dbReference type="SAM" id="SignalP"/>
    </source>
</evidence>
<dbReference type="Proteomes" id="UP000056905">
    <property type="component" value="Chromosome"/>
</dbReference>
<protein>
    <submittedName>
        <fullName evidence="3">NTF2 enzyme family protein</fullName>
    </submittedName>
</protein>
<dbReference type="EMBL" id="CP013002">
    <property type="protein sequence ID" value="ALL14022.1"/>
    <property type="molecule type" value="Genomic_DNA"/>
</dbReference>
<feature type="signal peptide" evidence="1">
    <location>
        <begin position="1"/>
        <end position="19"/>
    </location>
</feature>